<keyword evidence="4" id="KW-1185">Reference proteome</keyword>
<dbReference type="EMBL" id="JALJZU010000006">
    <property type="protein sequence ID" value="MCP2009768.1"/>
    <property type="molecule type" value="Genomic_DNA"/>
</dbReference>
<evidence type="ECO:0000313" key="3">
    <source>
        <dbReference type="Proteomes" id="UP001155901"/>
    </source>
</evidence>
<dbReference type="Proteomes" id="UP001155901">
    <property type="component" value="Unassembled WGS sequence"/>
</dbReference>
<comment type="caution">
    <text evidence="1">The sequence shown here is derived from an EMBL/GenBank/DDBJ whole genome shotgun (WGS) entry which is preliminary data.</text>
</comment>
<gene>
    <name evidence="1" type="ORF">KVP70_08585</name>
    <name evidence="2" type="ORF">L1274_003497</name>
</gene>
<accession>A0AA41H764</accession>
<dbReference type="Proteomes" id="UP001162889">
    <property type="component" value="Unassembled WGS sequence"/>
</dbReference>
<protein>
    <submittedName>
        <fullName evidence="2">Nucleic acid-binding protein</fullName>
    </submittedName>
</protein>
<reference evidence="2" key="2">
    <citation type="submission" date="2022-03" db="EMBL/GenBank/DDBJ databases">
        <title>Genome Encyclopedia of Bacteria and Archaea VI: Functional Genomics of Type Strains.</title>
        <authorList>
            <person name="Whitman W."/>
        </authorList>
    </citation>
    <scope>NUCLEOTIDE SEQUENCE</scope>
    <source>
        <strain evidence="2">HSC-15S17</strain>
    </source>
</reference>
<reference evidence="1" key="1">
    <citation type="submission" date="2021-07" db="EMBL/GenBank/DDBJ databases">
        <title>Characterization of violacein-producing bacteria and related species.</title>
        <authorList>
            <person name="Wilson H.S."/>
            <person name="De Leon M.E."/>
        </authorList>
    </citation>
    <scope>NUCLEOTIDE SEQUENCE</scope>
    <source>
        <strain evidence="1">HSC-15S17</strain>
    </source>
</reference>
<dbReference type="RefSeq" id="WP_217941729.1">
    <property type="nucleotide sequence ID" value="NZ_JAHTGR010000004.1"/>
</dbReference>
<dbReference type="Pfam" id="PF11848">
    <property type="entry name" value="DUF3368"/>
    <property type="match status" value="1"/>
</dbReference>
<organism evidence="1 3">
    <name type="scientific">Duganella violaceipulchra</name>
    <dbReference type="NCBI Taxonomy" id="2849652"/>
    <lineage>
        <taxon>Bacteria</taxon>
        <taxon>Pseudomonadati</taxon>
        <taxon>Pseudomonadota</taxon>
        <taxon>Betaproteobacteria</taxon>
        <taxon>Burkholderiales</taxon>
        <taxon>Oxalobacteraceae</taxon>
        <taxon>Telluria group</taxon>
        <taxon>Duganella</taxon>
    </lineage>
</organism>
<sequence length="189" mass="20405">MNIALIVTNAGPLITLAVADALDTLTLLGVRVVIPDMVRFEITRHAGKPGAQELLAWLDLNRDAVEIGDTEEYVEFSALLALNPALRTRNRGEMAAAEILARELADGIDAGLLLFEDSDVRKTNFLVRIPDNVLILSTSTFLHGLQRRQLIPDAELILDRATTIRGPTARAAGALASSGAEDILSAWLD</sequence>
<dbReference type="AlphaFoldDB" id="A0AA41H764"/>
<dbReference type="EMBL" id="JAHTGR010000004">
    <property type="protein sequence ID" value="MBV6320986.1"/>
    <property type="molecule type" value="Genomic_DNA"/>
</dbReference>
<evidence type="ECO:0000313" key="1">
    <source>
        <dbReference type="EMBL" id="MBV6320986.1"/>
    </source>
</evidence>
<dbReference type="InterPro" id="IPR021799">
    <property type="entry name" value="PIN-like_prokaryotic"/>
</dbReference>
<evidence type="ECO:0000313" key="4">
    <source>
        <dbReference type="Proteomes" id="UP001162889"/>
    </source>
</evidence>
<proteinExistence type="predicted"/>
<name>A0AA41H764_9BURK</name>
<evidence type="ECO:0000313" key="2">
    <source>
        <dbReference type="EMBL" id="MCP2009768.1"/>
    </source>
</evidence>